<accession>A0A5B7GT66</accession>
<sequence>MAAWCAAEAVVDLCCGNNPLRAPGAATLWAVDVGQARVYAGCSADQAHSYSRHLEYSLESLVPQGGRRACSPRGCMCVCVGGRCAVPSEAMFRS</sequence>
<dbReference type="Proteomes" id="UP000324222">
    <property type="component" value="Unassembled WGS sequence"/>
</dbReference>
<protein>
    <submittedName>
        <fullName evidence="1">Uncharacterized protein</fullName>
    </submittedName>
</protein>
<name>A0A5B7GT66_PORTR</name>
<reference evidence="1 2" key="1">
    <citation type="submission" date="2019-05" db="EMBL/GenBank/DDBJ databases">
        <title>Another draft genome of Portunus trituberculatus and its Hox gene families provides insights of decapod evolution.</title>
        <authorList>
            <person name="Jeong J.-H."/>
            <person name="Song I."/>
            <person name="Kim S."/>
            <person name="Choi T."/>
            <person name="Kim D."/>
            <person name="Ryu S."/>
            <person name="Kim W."/>
        </authorList>
    </citation>
    <scope>NUCLEOTIDE SEQUENCE [LARGE SCALE GENOMIC DNA]</scope>
    <source>
        <tissue evidence="1">Muscle</tissue>
    </source>
</reference>
<proteinExistence type="predicted"/>
<evidence type="ECO:0000313" key="2">
    <source>
        <dbReference type="Proteomes" id="UP000324222"/>
    </source>
</evidence>
<dbReference type="AlphaFoldDB" id="A0A5B7GT66"/>
<dbReference type="EMBL" id="VSRR010017468">
    <property type="protein sequence ID" value="MPC60387.1"/>
    <property type="molecule type" value="Genomic_DNA"/>
</dbReference>
<evidence type="ECO:0000313" key="1">
    <source>
        <dbReference type="EMBL" id="MPC60387.1"/>
    </source>
</evidence>
<comment type="caution">
    <text evidence="1">The sequence shown here is derived from an EMBL/GenBank/DDBJ whole genome shotgun (WGS) entry which is preliminary data.</text>
</comment>
<gene>
    <name evidence="1" type="ORF">E2C01_054430</name>
</gene>
<organism evidence="1 2">
    <name type="scientific">Portunus trituberculatus</name>
    <name type="common">Swimming crab</name>
    <name type="synonym">Neptunus trituberculatus</name>
    <dbReference type="NCBI Taxonomy" id="210409"/>
    <lineage>
        <taxon>Eukaryota</taxon>
        <taxon>Metazoa</taxon>
        <taxon>Ecdysozoa</taxon>
        <taxon>Arthropoda</taxon>
        <taxon>Crustacea</taxon>
        <taxon>Multicrustacea</taxon>
        <taxon>Malacostraca</taxon>
        <taxon>Eumalacostraca</taxon>
        <taxon>Eucarida</taxon>
        <taxon>Decapoda</taxon>
        <taxon>Pleocyemata</taxon>
        <taxon>Brachyura</taxon>
        <taxon>Eubrachyura</taxon>
        <taxon>Portunoidea</taxon>
        <taxon>Portunidae</taxon>
        <taxon>Portuninae</taxon>
        <taxon>Portunus</taxon>
    </lineage>
</organism>
<keyword evidence="2" id="KW-1185">Reference proteome</keyword>